<protein>
    <submittedName>
        <fullName evidence="3">Response regulator receiver domain-containing protein</fullName>
    </submittedName>
</protein>
<dbReference type="AlphaFoldDB" id="A0A1M7SMY7"/>
<feature type="domain" description="Response regulatory" evidence="2">
    <location>
        <begin position="16"/>
        <end position="131"/>
    </location>
</feature>
<feature type="modified residue" description="4-aspartylphosphate" evidence="1">
    <location>
        <position position="67"/>
    </location>
</feature>
<sequence>MVSGDSCGGDASAAIRVLLVDDHPMVRRALAEALSDEDDLTVVGECEDGSQAVEAVARLRPDVVFMDVSMVGMDGLAATAALRAARPEARVIVLTGEVPEVRLEAAVAGAHALVPKGTRLGPLLRCLRTVAVGGTSCPYCL</sequence>
<dbReference type="EMBL" id="FRDM01000003">
    <property type="protein sequence ID" value="SHN59835.1"/>
    <property type="molecule type" value="Genomic_DNA"/>
</dbReference>
<dbReference type="OrthoDB" id="9793421at2"/>
<gene>
    <name evidence="3" type="ORF">SAMN05660350_00917</name>
</gene>
<dbReference type="InterPro" id="IPR001789">
    <property type="entry name" value="Sig_transdc_resp-reg_receiver"/>
</dbReference>
<dbReference type="Proteomes" id="UP000184428">
    <property type="component" value="Unassembled WGS sequence"/>
</dbReference>
<dbReference type="GO" id="GO:0000160">
    <property type="term" value="P:phosphorelay signal transduction system"/>
    <property type="evidence" value="ECO:0007669"/>
    <property type="project" value="InterPro"/>
</dbReference>
<evidence type="ECO:0000313" key="4">
    <source>
        <dbReference type="Proteomes" id="UP000184428"/>
    </source>
</evidence>
<dbReference type="Pfam" id="PF00072">
    <property type="entry name" value="Response_reg"/>
    <property type="match status" value="1"/>
</dbReference>
<dbReference type="PANTHER" id="PTHR45566:SF2">
    <property type="entry name" value="NARL SUBFAMILY"/>
    <property type="match status" value="1"/>
</dbReference>
<dbReference type="PANTHER" id="PTHR45566">
    <property type="entry name" value="HTH-TYPE TRANSCRIPTIONAL REGULATOR YHJB-RELATED"/>
    <property type="match status" value="1"/>
</dbReference>
<dbReference type="CDD" id="cd17535">
    <property type="entry name" value="REC_NarL-like"/>
    <property type="match status" value="1"/>
</dbReference>
<name>A0A1M7SMY7_9ACTN</name>
<dbReference type="SMART" id="SM00448">
    <property type="entry name" value="REC"/>
    <property type="match status" value="1"/>
</dbReference>
<proteinExistence type="predicted"/>
<evidence type="ECO:0000259" key="2">
    <source>
        <dbReference type="PROSITE" id="PS50110"/>
    </source>
</evidence>
<dbReference type="InterPro" id="IPR051015">
    <property type="entry name" value="EvgA-like"/>
</dbReference>
<dbReference type="Gene3D" id="3.40.50.2300">
    <property type="match status" value="1"/>
</dbReference>
<organism evidence="3 4">
    <name type="scientific">Geodermatophilus obscurus</name>
    <dbReference type="NCBI Taxonomy" id="1861"/>
    <lineage>
        <taxon>Bacteria</taxon>
        <taxon>Bacillati</taxon>
        <taxon>Actinomycetota</taxon>
        <taxon>Actinomycetes</taxon>
        <taxon>Geodermatophilales</taxon>
        <taxon>Geodermatophilaceae</taxon>
        <taxon>Geodermatophilus</taxon>
    </lineage>
</organism>
<dbReference type="InterPro" id="IPR011006">
    <property type="entry name" value="CheY-like_superfamily"/>
</dbReference>
<reference evidence="3 4" key="1">
    <citation type="submission" date="2016-12" db="EMBL/GenBank/DDBJ databases">
        <authorList>
            <person name="Song W.-J."/>
            <person name="Kurnit D.M."/>
        </authorList>
    </citation>
    <scope>NUCLEOTIDE SEQUENCE [LARGE SCALE GENOMIC DNA]</scope>
    <source>
        <strain evidence="3 4">DSM 43162</strain>
    </source>
</reference>
<evidence type="ECO:0000256" key="1">
    <source>
        <dbReference type="PROSITE-ProRule" id="PRU00169"/>
    </source>
</evidence>
<accession>A0A1M7SMY7</accession>
<keyword evidence="1" id="KW-0597">Phosphoprotein</keyword>
<evidence type="ECO:0000313" key="3">
    <source>
        <dbReference type="EMBL" id="SHN59835.1"/>
    </source>
</evidence>
<dbReference type="PROSITE" id="PS50110">
    <property type="entry name" value="RESPONSE_REGULATORY"/>
    <property type="match status" value="1"/>
</dbReference>
<dbReference type="InterPro" id="IPR058245">
    <property type="entry name" value="NreC/VraR/RcsB-like_REC"/>
</dbReference>
<dbReference type="SUPFAM" id="SSF52172">
    <property type="entry name" value="CheY-like"/>
    <property type="match status" value="1"/>
</dbReference>